<dbReference type="Gene3D" id="2.40.30.10">
    <property type="entry name" value="Translation factors"/>
    <property type="match status" value="1"/>
</dbReference>
<dbReference type="GO" id="GO:0010124">
    <property type="term" value="P:phenylacetate catabolic process"/>
    <property type="evidence" value="ECO:0007669"/>
    <property type="project" value="InterPro"/>
</dbReference>
<dbReference type="PRINTS" id="PR00371">
    <property type="entry name" value="FPNCR"/>
</dbReference>
<keyword evidence="6" id="KW-0560">Oxidoreductase</keyword>
<dbReference type="InterPro" id="IPR001041">
    <property type="entry name" value="2Fe-2S_ferredoxin-type"/>
</dbReference>
<evidence type="ECO:0000259" key="9">
    <source>
        <dbReference type="PROSITE" id="PS51085"/>
    </source>
</evidence>
<keyword evidence="12" id="KW-1185">Reference proteome</keyword>
<dbReference type="Proteomes" id="UP000515344">
    <property type="component" value="Chromosome"/>
</dbReference>
<organism evidence="11 12">
    <name type="scientific">Lacibacter sediminis</name>
    <dbReference type="NCBI Taxonomy" id="2760713"/>
    <lineage>
        <taxon>Bacteria</taxon>
        <taxon>Pseudomonadati</taxon>
        <taxon>Bacteroidota</taxon>
        <taxon>Chitinophagia</taxon>
        <taxon>Chitinophagales</taxon>
        <taxon>Chitinophagaceae</taxon>
        <taxon>Lacibacter</taxon>
    </lineage>
</organism>
<dbReference type="Pfam" id="PF00970">
    <property type="entry name" value="FAD_binding_6"/>
    <property type="match status" value="1"/>
</dbReference>
<keyword evidence="3" id="KW-0001">2Fe-2S</keyword>
<evidence type="ECO:0000256" key="8">
    <source>
        <dbReference type="ARBA" id="ARBA00023014"/>
    </source>
</evidence>
<dbReference type="InterPro" id="IPR001433">
    <property type="entry name" value="OxRdtase_FAD/NAD-bd"/>
</dbReference>
<dbReference type="Gene3D" id="3.10.20.30">
    <property type="match status" value="1"/>
</dbReference>
<protein>
    <submittedName>
        <fullName evidence="11">Phenylacetate-CoA oxygenase/reductase subunit PaaK</fullName>
    </submittedName>
</protein>
<gene>
    <name evidence="11" type="primary">paaK</name>
    <name evidence="11" type="ORF">H4075_01350</name>
</gene>
<reference evidence="12" key="1">
    <citation type="submission" date="2020-08" db="EMBL/GenBank/DDBJ databases">
        <title>Lacibacter sp. S13-6-6 genome sequencing.</title>
        <authorList>
            <person name="Jin L."/>
        </authorList>
    </citation>
    <scope>NUCLEOTIDE SEQUENCE [LARGE SCALE GENOMIC DNA]</scope>
    <source>
        <strain evidence="12">S13-6-6</strain>
    </source>
</reference>
<comment type="cofactor">
    <cofactor evidence="1">
        <name>FAD</name>
        <dbReference type="ChEBI" id="CHEBI:57692"/>
    </cofactor>
</comment>
<dbReference type="GO" id="GO:0051537">
    <property type="term" value="F:2 iron, 2 sulfur cluster binding"/>
    <property type="evidence" value="ECO:0007669"/>
    <property type="project" value="UniProtKB-KW"/>
</dbReference>
<dbReference type="GO" id="GO:0016491">
    <property type="term" value="F:oxidoreductase activity"/>
    <property type="evidence" value="ECO:0007669"/>
    <property type="project" value="UniProtKB-KW"/>
</dbReference>
<evidence type="ECO:0000313" key="12">
    <source>
        <dbReference type="Proteomes" id="UP000515344"/>
    </source>
</evidence>
<proteinExistence type="predicted"/>
<dbReference type="InterPro" id="IPR036010">
    <property type="entry name" value="2Fe-2S_ferredoxin-like_sf"/>
</dbReference>
<dbReference type="InterPro" id="IPR017927">
    <property type="entry name" value="FAD-bd_FR_type"/>
</dbReference>
<dbReference type="InterPro" id="IPR039261">
    <property type="entry name" value="FNR_nucleotide-bd"/>
</dbReference>
<evidence type="ECO:0000256" key="3">
    <source>
        <dbReference type="ARBA" id="ARBA00022714"/>
    </source>
</evidence>
<dbReference type="KEGG" id="lacs:H4075_01350"/>
<dbReference type="InterPro" id="IPR017938">
    <property type="entry name" value="Riboflavin_synthase-like_b-brl"/>
</dbReference>
<dbReference type="InterPro" id="IPR008333">
    <property type="entry name" value="Cbr1-like_FAD-bd_dom"/>
</dbReference>
<evidence type="ECO:0000256" key="5">
    <source>
        <dbReference type="ARBA" id="ARBA00022827"/>
    </source>
</evidence>
<evidence type="ECO:0000256" key="2">
    <source>
        <dbReference type="ARBA" id="ARBA00022630"/>
    </source>
</evidence>
<evidence type="ECO:0000256" key="4">
    <source>
        <dbReference type="ARBA" id="ARBA00022723"/>
    </source>
</evidence>
<evidence type="ECO:0000256" key="6">
    <source>
        <dbReference type="ARBA" id="ARBA00023002"/>
    </source>
</evidence>
<dbReference type="SUPFAM" id="SSF52343">
    <property type="entry name" value="Ferredoxin reductase-like, C-terminal NADP-linked domain"/>
    <property type="match status" value="1"/>
</dbReference>
<dbReference type="EMBL" id="CP060007">
    <property type="protein sequence ID" value="QNA44874.1"/>
    <property type="molecule type" value="Genomic_DNA"/>
</dbReference>
<dbReference type="SUPFAM" id="SSF63380">
    <property type="entry name" value="Riboflavin synthase domain-like"/>
    <property type="match status" value="1"/>
</dbReference>
<dbReference type="RefSeq" id="WP_182803436.1">
    <property type="nucleotide sequence ID" value="NZ_CP060007.1"/>
</dbReference>
<dbReference type="SUPFAM" id="SSF54292">
    <property type="entry name" value="2Fe-2S ferredoxin-like"/>
    <property type="match status" value="1"/>
</dbReference>
<name>A0A7G5XHC1_9BACT</name>
<dbReference type="InterPro" id="IPR012675">
    <property type="entry name" value="Beta-grasp_dom_sf"/>
</dbReference>
<dbReference type="CDD" id="cd06214">
    <property type="entry name" value="PA_degradation_oxidoreductase_like"/>
    <property type="match status" value="1"/>
</dbReference>
<feature type="domain" description="FAD-binding FR-type" evidence="10">
    <location>
        <begin position="3"/>
        <end position="107"/>
    </location>
</feature>
<accession>A0A7G5XHC1</accession>
<evidence type="ECO:0000256" key="7">
    <source>
        <dbReference type="ARBA" id="ARBA00023004"/>
    </source>
</evidence>
<evidence type="ECO:0000256" key="1">
    <source>
        <dbReference type="ARBA" id="ARBA00001974"/>
    </source>
</evidence>
<feature type="domain" description="2Fe-2S ferredoxin-type" evidence="9">
    <location>
        <begin position="268"/>
        <end position="360"/>
    </location>
</feature>
<dbReference type="PRINTS" id="PR00406">
    <property type="entry name" value="CYTB5RDTASE"/>
</dbReference>
<dbReference type="GO" id="GO:0046872">
    <property type="term" value="F:metal ion binding"/>
    <property type="evidence" value="ECO:0007669"/>
    <property type="project" value="UniProtKB-KW"/>
</dbReference>
<evidence type="ECO:0000313" key="11">
    <source>
        <dbReference type="EMBL" id="QNA44874.1"/>
    </source>
</evidence>
<dbReference type="InterPro" id="IPR011884">
    <property type="entry name" value="PaaE"/>
</dbReference>
<dbReference type="Pfam" id="PF00175">
    <property type="entry name" value="NAD_binding_1"/>
    <property type="match status" value="1"/>
</dbReference>
<dbReference type="InterPro" id="IPR050415">
    <property type="entry name" value="MRET"/>
</dbReference>
<dbReference type="PROSITE" id="PS51384">
    <property type="entry name" value="FAD_FR"/>
    <property type="match status" value="1"/>
</dbReference>
<dbReference type="Gene3D" id="3.40.50.80">
    <property type="entry name" value="Nucleotide-binding domain of ferredoxin-NADP reductase (FNR) module"/>
    <property type="match status" value="1"/>
</dbReference>
<sequence length="360" mass="40609">MSIHFHELRVKEVKKETSDCVSVLFDVPETLKEAFEFTQGQSLTMRSTINGEEVRRTYSICSSPLEHQLKVAIKKVDGGLFSSFANEQLKKNDMLEVMTPIGRFYTTLDTSNRKNYVAFAAGSGITPLLSIIKTTLVIEPDSTFTLVYGNKTRSSIIFFEELEGLKNKYINRFNLIHMLSREKTDADLNFGRITKDKCSDLFSKLLDVKTVDEFFICGPEEMIFSVKDFLESNGVSDKKIHFELFTTPGQNKKSEVRSTKYEEDGPQSKITVKLDGRSFDFSIPLNSNTTILDAAMHEGADVPYACKGGVCCTCKAKLLEGEVKMDVHWGLEQEEIEQGFILTCQSHPVTDKVTVDFDVK</sequence>
<dbReference type="InterPro" id="IPR001709">
    <property type="entry name" value="Flavoprot_Pyr_Nucl_cyt_Rdtase"/>
</dbReference>
<keyword evidence="4" id="KW-0479">Metal-binding</keyword>
<keyword evidence="2" id="KW-0285">Flavoprotein</keyword>
<keyword evidence="8" id="KW-0411">Iron-sulfur</keyword>
<keyword evidence="5" id="KW-0274">FAD</keyword>
<evidence type="ECO:0000259" key="10">
    <source>
        <dbReference type="PROSITE" id="PS51384"/>
    </source>
</evidence>
<dbReference type="Pfam" id="PF00111">
    <property type="entry name" value="Fer2"/>
    <property type="match status" value="1"/>
</dbReference>
<dbReference type="PROSITE" id="PS51085">
    <property type="entry name" value="2FE2S_FER_2"/>
    <property type="match status" value="1"/>
</dbReference>
<dbReference type="AlphaFoldDB" id="A0A7G5XHC1"/>
<keyword evidence="7" id="KW-0408">Iron</keyword>
<dbReference type="PANTHER" id="PTHR47354">
    <property type="entry name" value="NADH OXIDOREDUCTASE HCR"/>
    <property type="match status" value="1"/>
</dbReference>
<dbReference type="GO" id="GO:0050660">
    <property type="term" value="F:flavin adenine dinucleotide binding"/>
    <property type="evidence" value="ECO:0007669"/>
    <property type="project" value="TreeGrafter"/>
</dbReference>
<dbReference type="PANTHER" id="PTHR47354:SF8">
    <property type="entry name" value="1,2-PHENYLACETYL-COA EPOXIDASE, SUBUNIT E"/>
    <property type="match status" value="1"/>
</dbReference>
<dbReference type="NCBIfam" id="TIGR02160">
    <property type="entry name" value="PA_CoA_Oxy5"/>
    <property type="match status" value="1"/>
</dbReference>
<dbReference type="CDD" id="cd00207">
    <property type="entry name" value="fer2"/>
    <property type="match status" value="1"/>
</dbReference>